<protein>
    <submittedName>
        <fullName evidence="1">Uncharacterized protein</fullName>
    </submittedName>
</protein>
<evidence type="ECO:0000313" key="1">
    <source>
        <dbReference type="EMBL" id="PZO12252.1"/>
    </source>
</evidence>
<reference evidence="1 2" key="2">
    <citation type="submission" date="2018-06" db="EMBL/GenBank/DDBJ databases">
        <title>Metagenomic assembly of (sub)arctic Cyanobacteria and their associated microbiome from non-axenic cultures.</title>
        <authorList>
            <person name="Baurain D."/>
        </authorList>
    </citation>
    <scope>NUCLEOTIDE SEQUENCE [LARGE SCALE GENOMIC DNA]</scope>
    <source>
        <strain evidence="1">ULC129bin1</strain>
    </source>
</reference>
<accession>A0A2W4TTJ4</accession>
<comment type="caution">
    <text evidence="1">The sequence shown here is derived from an EMBL/GenBank/DDBJ whole genome shotgun (WGS) entry which is preliminary data.</text>
</comment>
<name>A0A2W4TTJ4_9CYAN</name>
<dbReference type="EMBL" id="QBMC01000154">
    <property type="protein sequence ID" value="PZO12252.1"/>
    <property type="molecule type" value="Genomic_DNA"/>
</dbReference>
<sequence>MVMYRTVILEAHDGSRWRSLSQLPTSGQPQINQYLLWENPSWKPSPRKPEDFPPLPDDCSERVKSRLKGVAYFVKTCWEVAAFERGVEHVAIACKDCGGQAMTEMRGAIAMAKVLAEGNIPVRFIVLLDY</sequence>
<dbReference type="AlphaFoldDB" id="A0A2W4TTJ4"/>
<reference evidence="2" key="1">
    <citation type="submission" date="2018-04" db="EMBL/GenBank/DDBJ databases">
        <authorList>
            <person name="Cornet L."/>
        </authorList>
    </citation>
    <scope>NUCLEOTIDE SEQUENCE [LARGE SCALE GENOMIC DNA]</scope>
</reference>
<proteinExistence type="predicted"/>
<evidence type="ECO:0000313" key="2">
    <source>
        <dbReference type="Proteomes" id="UP000249354"/>
    </source>
</evidence>
<dbReference type="Proteomes" id="UP000249354">
    <property type="component" value="Unassembled WGS sequence"/>
</dbReference>
<gene>
    <name evidence="1" type="ORF">DCF25_17930</name>
</gene>
<organism evidence="1 2">
    <name type="scientific">Leptolyngbya foveolarum</name>
    <dbReference type="NCBI Taxonomy" id="47253"/>
    <lineage>
        <taxon>Bacteria</taxon>
        <taxon>Bacillati</taxon>
        <taxon>Cyanobacteriota</taxon>
        <taxon>Cyanophyceae</taxon>
        <taxon>Leptolyngbyales</taxon>
        <taxon>Leptolyngbyaceae</taxon>
        <taxon>Leptolyngbya group</taxon>
        <taxon>Leptolyngbya</taxon>
    </lineage>
</organism>